<dbReference type="EMBL" id="BPQB01000009">
    <property type="protein sequence ID" value="GJE88516.1"/>
    <property type="molecule type" value="Genomic_DNA"/>
</dbReference>
<organism evidence="2 3">
    <name type="scientific">Phanerochaete sordida</name>
    <dbReference type="NCBI Taxonomy" id="48140"/>
    <lineage>
        <taxon>Eukaryota</taxon>
        <taxon>Fungi</taxon>
        <taxon>Dikarya</taxon>
        <taxon>Basidiomycota</taxon>
        <taxon>Agaricomycotina</taxon>
        <taxon>Agaricomycetes</taxon>
        <taxon>Polyporales</taxon>
        <taxon>Phanerochaetaceae</taxon>
        <taxon>Phanerochaete</taxon>
    </lineage>
</organism>
<evidence type="ECO:0000313" key="3">
    <source>
        <dbReference type="Proteomes" id="UP000703269"/>
    </source>
</evidence>
<proteinExistence type="predicted"/>
<reference evidence="2 3" key="1">
    <citation type="submission" date="2021-08" db="EMBL/GenBank/DDBJ databases">
        <title>Draft Genome Sequence of Phanerochaete sordida strain YK-624.</title>
        <authorList>
            <person name="Mori T."/>
            <person name="Dohra H."/>
            <person name="Suzuki T."/>
            <person name="Kawagishi H."/>
            <person name="Hirai H."/>
        </authorList>
    </citation>
    <scope>NUCLEOTIDE SEQUENCE [LARGE SCALE GENOMIC DNA]</scope>
    <source>
        <strain evidence="2 3">YK-624</strain>
    </source>
</reference>
<protein>
    <submittedName>
        <fullName evidence="2">Uncharacterized protein</fullName>
    </submittedName>
</protein>
<feature type="compositionally biased region" description="Polar residues" evidence="1">
    <location>
        <begin position="39"/>
        <end position="55"/>
    </location>
</feature>
<accession>A0A9P3G5B0</accession>
<dbReference type="AlphaFoldDB" id="A0A9P3G5B0"/>
<name>A0A9P3G5B0_9APHY</name>
<evidence type="ECO:0000313" key="2">
    <source>
        <dbReference type="EMBL" id="GJE88516.1"/>
    </source>
</evidence>
<keyword evidence="3" id="KW-1185">Reference proteome</keyword>
<gene>
    <name evidence="2" type="ORF">PsYK624_045990</name>
</gene>
<sequence length="124" mass="13373">MRPTALRPTSACASARVVRCVVEQEHLAHLRAPRRPRTAAQNSGARSSMCAGSSTCRSRLLPPSVQSIITATVSPSNAATTQQVPLVTVGTTRDLLEPLQHCVRRRSASPIVQGQRSARKLKPR</sequence>
<dbReference type="Proteomes" id="UP000703269">
    <property type="component" value="Unassembled WGS sequence"/>
</dbReference>
<evidence type="ECO:0000256" key="1">
    <source>
        <dbReference type="SAM" id="MobiDB-lite"/>
    </source>
</evidence>
<feature type="region of interest" description="Disordered" evidence="1">
    <location>
        <begin position="32"/>
        <end position="55"/>
    </location>
</feature>
<comment type="caution">
    <text evidence="2">The sequence shown here is derived from an EMBL/GenBank/DDBJ whole genome shotgun (WGS) entry which is preliminary data.</text>
</comment>